<dbReference type="PANTHER" id="PTHR37042">
    <property type="entry name" value="OUTER MEMBRANE PROTEIN RV1973"/>
    <property type="match status" value="1"/>
</dbReference>
<evidence type="ECO:0008006" key="6">
    <source>
        <dbReference type="Google" id="ProtNLM"/>
    </source>
</evidence>
<protein>
    <recommendedName>
        <fullName evidence="6">Mce-associated membrane protein</fullName>
    </recommendedName>
</protein>
<evidence type="ECO:0000256" key="1">
    <source>
        <dbReference type="ARBA" id="ARBA00004370"/>
    </source>
</evidence>
<comment type="subcellular location">
    <subcellularLocation>
        <location evidence="1">Membrane</location>
    </subcellularLocation>
</comment>
<dbReference type="Proteomes" id="UP001499882">
    <property type="component" value="Unassembled WGS sequence"/>
</dbReference>
<dbReference type="PANTHER" id="PTHR37042:SF4">
    <property type="entry name" value="OUTER MEMBRANE PROTEIN RV1973"/>
    <property type="match status" value="1"/>
</dbReference>
<keyword evidence="3" id="KW-0812">Transmembrane</keyword>
<accession>A0ABP8YW39</accession>
<dbReference type="RefSeq" id="WP_345527039.1">
    <property type="nucleotide sequence ID" value="NZ_BAABKN010000014.1"/>
</dbReference>
<gene>
    <name evidence="4" type="ORF">GCM10023350_24300</name>
</gene>
<keyword evidence="5" id="KW-1185">Reference proteome</keyword>
<proteinExistence type="predicted"/>
<sequence>MTAPGSAPEEPSSRADGPVDNRARVVLLGVLVIALLASAGALVWLLAERRGEADGVQSERDAVLRQTEQFVLRLNTYGPDELDAQGHLPDYQQQVAAVITPKFAADFEKSGLPIAEQTVAQAGYSRAVKVYGVGVESMDGDSAKAIVAAGFTGSYPDPQHPKDDAKRVESDPDVLRWEVDLVRSDGAWLVDDYAPVNAEEGR</sequence>
<dbReference type="EMBL" id="BAABKN010000014">
    <property type="protein sequence ID" value="GAA4739035.1"/>
    <property type="molecule type" value="Genomic_DNA"/>
</dbReference>
<evidence type="ECO:0000256" key="2">
    <source>
        <dbReference type="ARBA" id="ARBA00023136"/>
    </source>
</evidence>
<keyword evidence="2 3" id="KW-0472">Membrane</keyword>
<organism evidence="4 5">
    <name type="scientific">Nocardioides endophyticus</name>
    <dbReference type="NCBI Taxonomy" id="1353775"/>
    <lineage>
        <taxon>Bacteria</taxon>
        <taxon>Bacillati</taxon>
        <taxon>Actinomycetota</taxon>
        <taxon>Actinomycetes</taxon>
        <taxon>Propionibacteriales</taxon>
        <taxon>Nocardioidaceae</taxon>
        <taxon>Nocardioides</taxon>
    </lineage>
</organism>
<comment type="caution">
    <text evidence="4">The sequence shown here is derived from an EMBL/GenBank/DDBJ whole genome shotgun (WGS) entry which is preliminary data.</text>
</comment>
<keyword evidence="3" id="KW-1133">Transmembrane helix</keyword>
<evidence type="ECO:0000256" key="3">
    <source>
        <dbReference type="SAM" id="Phobius"/>
    </source>
</evidence>
<name>A0ABP8YW39_9ACTN</name>
<evidence type="ECO:0000313" key="4">
    <source>
        <dbReference type="EMBL" id="GAA4739035.1"/>
    </source>
</evidence>
<evidence type="ECO:0000313" key="5">
    <source>
        <dbReference type="Proteomes" id="UP001499882"/>
    </source>
</evidence>
<feature type="transmembrane region" description="Helical" evidence="3">
    <location>
        <begin position="25"/>
        <end position="47"/>
    </location>
</feature>
<reference evidence="5" key="1">
    <citation type="journal article" date="2019" name="Int. J. Syst. Evol. Microbiol.">
        <title>The Global Catalogue of Microorganisms (GCM) 10K type strain sequencing project: providing services to taxonomists for standard genome sequencing and annotation.</title>
        <authorList>
            <consortium name="The Broad Institute Genomics Platform"/>
            <consortium name="The Broad Institute Genome Sequencing Center for Infectious Disease"/>
            <person name="Wu L."/>
            <person name="Ma J."/>
        </authorList>
    </citation>
    <scope>NUCLEOTIDE SEQUENCE [LARGE SCALE GENOMIC DNA]</scope>
    <source>
        <strain evidence="5">JCM 18532</strain>
    </source>
</reference>